<dbReference type="InterPro" id="IPR003439">
    <property type="entry name" value="ABC_transporter-like_ATP-bd"/>
</dbReference>
<reference evidence="4 5" key="1">
    <citation type="submission" date="2017-10" db="EMBL/GenBank/DDBJ databases">
        <title>Comparative genomics in systemic dimorphic fungi from Ajellomycetaceae.</title>
        <authorList>
            <person name="Munoz J.F."/>
            <person name="Mcewen J.G."/>
            <person name="Clay O.K."/>
            <person name="Cuomo C.A."/>
        </authorList>
    </citation>
    <scope>NUCLEOTIDE SEQUENCE [LARGE SCALE GENOMIC DNA]</scope>
    <source>
        <strain evidence="4 5">UAMH7299</strain>
    </source>
</reference>
<dbReference type="EMBL" id="PDNA01000073">
    <property type="protein sequence ID" value="PGH16507.1"/>
    <property type="molecule type" value="Genomic_DNA"/>
</dbReference>
<keyword evidence="1" id="KW-0547">Nucleotide-binding</keyword>
<dbReference type="SUPFAM" id="SSF52540">
    <property type="entry name" value="P-loop containing nucleoside triphosphate hydrolases"/>
    <property type="match status" value="1"/>
</dbReference>
<keyword evidence="5" id="KW-1185">Reference proteome</keyword>
<protein>
    <recommendedName>
        <fullName evidence="3">ABC transporter domain-containing protein</fullName>
    </recommendedName>
</protein>
<evidence type="ECO:0000313" key="5">
    <source>
        <dbReference type="Proteomes" id="UP000224634"/>
    </source>
</evidence>
<dbReference type="Pfam" id="PF00005">
    <property type="entry name" value="ABC_tran"/>
    <property type="match status" value="1"/>
</dbReference>
<dbReference type="GO" id="GO:0005524">
    <property type="term" value="F:ATP binding"/>
    <property type="evidence" value="ECO:0007669"/>
    <property type="project" value="UniProtKB-KW"/>
</dbReference>
<gene>
    <name evidence="4" type="ORF">AJ80_05192</name>
</gene>
<dbReference type="AlphaFoldDB" id="A0A2B7Y7C5"/>
<dbReference type="Gene3D" id="3.40.50.300">
    <property type="entry name" value="P-loop containing nucleotide triphosphate hydrolases"/>
    <property type="match status" value="1"/>
</dbReference>
<evidence type="ECO:0000256" key="2">
    <source>
        <dbReference type="ARBA" id="ARBA00022840"/>
    </source>
</evidence>
<evidence type="ECO:0000259" key="3">
    <source>
        <dbReference type="Pfam" id="PF00005"/>
    </source>
</evidence>
<dbReference type="STRING" id="1447883.A0A2B7Y7C5"/>
<dbReference type="InterPro" id="IPR050173">
    <property type="entry name" value="ABC_transporter_C-like"/>
</dbReference>
<name>A0A2B7Y7C5_POLH7</name>
<dbReference type="PANTHER" id="PTHR24223">
    <property type="entry name" value="ATP-BINDING CASSETTE SUB-FAMILY C"/>
    <property type="match status" value="1"/>
</dbReference>
<feature type="domain" description="ABC transporter" evidence="3">
    <location>
        <begin position="25"/>
        <end position="58"/>
    </location>
</feature>
<accession>A0A2B7Y7C5</accession>
<evidence type="ECO:0000256" key="1">
    <source>
        <dbReference type="ARBA" id="ARBA00022741"/>
    </source>
</evidence>
<keyword evidence="2" id="KW-0067">ATP-binding</keyword>
<evidence type="ECO:0000313" key="4">
    <source>
        <dbReference type="EMBL" id="PGH16507.1"/>
    </source>
</evidence>
<dbReference type="GO" id="GO:0016020">
    <property type="term" value="C:membrane"/>
    <property type="evidence" value="ECO:0007669"/>
    <property type="project" value="TreeGrafter"/>
</dbReference>
<proteinExistence type="predicted"/>
<dbReference type="OrthoDB" id="4205707at2759"/>
<comment type="caution">
    <text evidence="4">The sequence shown here is derived from an EMBL/GenBank/DDBJ whole genome shotgun (WGS) entry which is preliminary data.</text>
</comment>
<dbReference type="GO" id="GO:0042626">
    <property type="term" value="F:ATPase-coupled transmembrane transporter activity"/>
    <property type="evidence" value="ECO:0007669"/>
    <property type="project" value="TreeGrafter"/>
</dbReference>
<dbReference type="PANTHER" id="PTHR24223:SF345">
    <property type="entry name" value="ABC MULTIDRUG TRANSPORTER (EUROFUNG)"/>
    <property type="match status" value="1"/>
</dbReference>
<dbReference type="InterPro" id="IPR027417">
    <property type="entry name" value="P-loop_NTPase"/>
</dbReference>
<sequence>MIINALKSVQLSTIVKEEGGLDIHVEEQYLPHGQRQLLCLAKAILHPSTILILDEATSNVGKTDEIMQRVLRERLSSHTIIIVAHKLDTTLDFDKVAVLAAGELIEFDDLYTLLFRNIAFSKLCASTMVDQPGEVSAVVDIKLTSGG</sequence>
<dbReference type="Proteomes" id="UP000224634">
    <property type="component" value="Unassembled WGS sequence"/>
</dbReference>
<dbReference type="GO" id="GO:0016887">
    <property type="term" value="F:ATP hydrolysis activity"/>
    <property type="evidence" value="ECO:0007669"/>
    <property type="project" value="InterPro"/>
</dbReference>
<organism evidence="4 5">
    <name type="scientific">Polytolypa hystricis (strain UAMH7299)</name>
    <dbReference type="NCBI Taxonomy" id="1447883"/>
    <lineage>
        <taxon>Eukaryota</taxon>
        <taxon>Fungi</taxon>
        <taxon>Dikarya</taxon>
        <taxon>Ascomycota</taxon>
        <taxon>Pezizomycotina</taxon>
        <taxon>Eurotiomycetes</taxon>
        <taxon>Eurotiomycetidae</taxon>
        <taxon>Onygenales</taxon>
        <taxon>Onygenales incertae sedis</taxon>
        <taxon>Polytolypa</taxon>
    </lineage>
</organism>